<dbReference type="RefSeq" id="WP_283424634.1">
    <property type="nucleotide sequence ID" value="NZ_FXTY01000001.1"/>
</dbReference>
<dbReference type="PANTHER" id="PTHR35802">
    <property type="entry name" value="PROTEASE SYNTHASE AND SPORULATION PROTEIN PAI 2"/>
    <property type="match status" value="1"/>
</dbReference>
<sequence length="212" mass="23433">MHPNPAFRGTAEDKNLAFAKERGFGVLAISAPDGAPMISHVPFLLSEDGDSVDLHLVRSNPMARIVRTETPARLVVSGPDSYVSPDWYGAADQVPTWNYVSVHLTGQLSPLPQDDFPDLLDRLSAHFEANLLPKQPWTRDKMSGDSFERMLRMIVPYRLTIEDVQGTWKLGQNKPTEARHAAADQMAAYGFGSEARELAALMQSPFADPDTE</sequence>
<evidence type="ECO:0000313" key="1">
    <source>
        <dbReference type="EMBL" id="SMP07740.1"/>
    </source>
</evidence>
<accession>A0ABY1NEG4</accession>
<dbReference type="SUPFAM" id="SSF50475">
    <property type="entry name" value="FMN-binding split barrel"/>
    <property type="match status" value="1"/>
</dbReference>
<reference evidence="1 2" key="1">
    <citation type="submission" date="2017-05" db="EMBL/GenBank/DDBJ databases">
        <authorList>
            <person name="Varghese N."/>
            <person name="Submissions S."/>
        </authorList>
    </citation>
    <scope>NUCLEOTIDE SEQUENCE [LARGE SCALE GENOMIC DNA]</scope>
    <source>
        <strain evidence="1 2">DSM 29734</strain>
    </source>
</reference>
<gene>
    <name evidence="1" type="ORF">SAMN06265373_101797</name>
</gene>
<proteinExistence type="predicted"/>
<dbReference type="Proteomes" id="UP001157961">
    <property type="component" value="Unassembled WGS sequence"/>
</dbReference>
<dbReference type="Gene3D" id="2.30.110.10">
    <property type="entry name" value="Electron Transport, Fmn-binding Protein, Chain A"/>
    <property type="match status" value="1"/>
</dbReference>
<dbReference type="InterPro" id="IPR012349">
    <property type="entry name" value="Split_barrel_FMN-bd"/>
</dbReference>
<dbReference type="PIRSF" id="PIRSF010372">
    <property type="entry name" value="PaiB"/>
    <property type="match status" value="1"/>
</dbReference>
<dbReference type="EMBL" id="FXTY01000001">
    <property type="protein sequence ID" value="SMP07740.1"/>
    <property type="molecule type" value="Genomic_DNA"/>
</dbReference>
<name>A0ABY1NEG4_9RHOB</name>
<evidence type="ECO:0000313" key="2">
    <source>
        <dbReference type="Proteomes" id="UP001157961"/>
    </source>
</evidence>
<comment type="caution">
    <text evidence="1">The sequence shown here is derived from an EMBL/GenBank/DDBJ whole genome shotgun (WGS) entry which is preliminary data.</text>
</comment>
<dbReference type="PANTHER" id="PTHR35802:SF1">
    <property type="entry name" value="PROTEASE SYNTHASE AND SPORULATION PROTEIN PAI 2"/>
    <property type="match status" value="1"/>
</dbReference>
<organism evidence="1 2">
    <name type="scientific">Shimia sagamensis</name>
    <dbReference type="NCBI Taxonomy" id="1566352"/>
    <lineage>
        <taxon>Bacteria</taxon>
        <taxon>Pseudomonadati</taxon>
        <taxon>Pseudomonadota</taxon>
        <taxon>Alphaproteobacteria</taxon>
        <taxon>Rhodobacterales</taxon>
        <taxon>Roseobacteraceae</taxon>
    </lineage>
</organism>
<dbReference type="Pfam" id="PF04299">
    <property type="entry name" value="FMN_bind_2"/>
    <property type="match status" value="1"/>
</dbReference>
<dbReference type="InterPro" id="IPR007396">
    <property type="entry name" value="TR_PAI2-type"/>
</dbReference>
<keyword evidence="2" id="KW-1185">Reference proteome</keyword>
<protein>
    <submittedName>
        <fullName evidence="1">Negative transcriptional regulator, PaiB family</fullName>
    </submittedName>
</protein>